<dbReference type="Pfam" id="PF13424">
    <property type="entry name" value="TPR_12"/>
    <property type="match status" value="1"/>
</dbReference>
<dbReference type="InterPro" id="IPR019734">
    <property type="entry name" value="TPR_rpt"/>
</dbReference>
<organism evidence="2 3">
    <name type="scientific">Nostoc sphaeroides CCNUC1</name>
    <dbReference type="NCBI Taxonomy" id="2653204"/>
    <lineage>
        <taxon>Bacteria</taxon>
        <taxon>Bacillati</taxon>
        <taxon>Cyanobacteriota</taxon>
        <taxon>Cyanophyceae</taxon>
        <taxon>Nostocales</taxon>
        <taxon>Nostocaceae</taxon>
        <taxon>Nostoc</taxon>
    </lineage>
</organism>
<keyword evidence="1" id="KW-0802">TPR repeat</keyword>
<dbReference type="EMBL" id="CP045226">
    <property type="protein sequence ID" value="QFS43911.1"/>
    <property type="molecule type" value="Genomic_DNA"/>
</dbReference>
<dbReference type="SUPFAM" id="SSF48452">
    <property type="entry name" value="TPR-like"/>
    <property type="match status" value="1"/>
</dbReference>
<keyword evidence="3" id="KW-1185">Reference proteome</keyword>
<accession>A0A5P8VUB6</accession>
<reference evidence="2 3" key="1">
    <citation type="submission" date="2019-10" db="EMBL/GenBank/DDBJ databases">
        <title>Genomic and transcriptomic insights into the perfect genentic adaptation of a filamentous nitrogen-fixing cyanobacterium to rice fields.</title>
        <authorList>
            <person name="Chen Z."/>
        </authorList>
    </citation>
    <scope>NUCLEOTIDE SEQUENCE [LARGE SCALE GENOMIC DNA]</scope>
    <source>
        <strain evidence="2">CCNUC1</strain>
    </source>
</reference>
<dbReference type="Proteomes" id="UP000326678">
    <property type="component" value="Chromosome Gxm1"/>
</dbReference>
<dbReference type="AlphaFoldDB" id="A0A5P8VUB6"/>
<dbReference type="KEGG" id="nsh:GXM_01384"/>
<evidence type="ECO:0000256" key="1">
    <source>
        <dbReference type="PROSITE-ProRule" id="PRU00339"/>
    </source>
</evidence>
<evidence type="ECO:0000313" key="3">
    <source>
        <dbReference type="Proteomes" id="UP000326678"/>
    </source>
</evidence>
<dbReference type="PROSITE" id="PS50005">
    <property type="entry name" value="TPR"/>
    <property type="match status" value="1"/>
</dbReference>
<dbReference type="InterPro" id="IPR011990">
    <property type="entry name" value="TPR-like_helical_dom_sf"/>
</dbReference>
<proteinExistence type="predicted"/>
<gene>
    <name evidence="2" type="ORF">GXM_01384</name>
</gene>
<evidence type="ECO:0000313" key="2">
    <source>
        <dbReference type="EMBL" id="QFS43911.1"/>
    </source>
</evidence>
<name>A0A5P8VUB6_9NOSO</name>
<protein>
    <submittedName>
        <fullName evidence="2">Tetratricopeptide repeat protein</fullName>
    </submittedName>
</protein>
<dbReference type="Gene3D" id="1.25.40.10">
    <property type="entry name" value="Tetratricopeptide repeat domain"/>
    <property type="match status" value="1"/>
</dbReference>
<feature type="repeat" description="TPR" evidence="1">
    <location>
        <begin position="18"/>
        <end position="51"/>
    </location>
</feature>
<sequence length="73" mass="7946">MNQSLEITERIGDVPTQAMALWGLGHLAEQQGEYTKAISYLQPALEILQRLKSPDAESVSASLDRVMGVMGNS</sequence>